<dbReference type="Ensembl" id="ENSSFOT00015007822.2">
    <property type="protein sequence ID" value="ENSSFOP00015007709.2"/>
    <property type="gene ID" value="ENSSFOG00015005057.2"/>
</dbReference>
<evidence type="ECO:0000256" key="4">
    <source>
        <dbReference type="ARBA" id="ARBA00022490"/>
    </source>
</evidence>
<dbReference type="PANTHER" id="PTHR23235">
    <property type="entry name" value="KRUEPPEL-LIKE TRANSCRIPTION FACTOR"/>
    <property type="match status" value="1"/>
</dbReference>
<comment type="subcellular location">
    <subcellularLocation>
        <location evidence="2">Cytoplasm</location>
    </subcellularLocation>
    <subcellularLocation>
        <location evidence="1 16">Nucleus</location>
    </subcellularLocation>
</comment>
<evidence type="ECO:0000256" key="10">
    <source>
        <dbReference type="ARBA" id="ARBA00023108"/>
    </source>
</evidence>
<feature type="domain" description="C2H2-type" evidence="17">
    <location>
        <begin position="307"/>
        <end position="334"/>
    </location>
</feature>
<sequence length="400" mass="43052">MTGNRAERLPQVMSALMNPISDSLYPEDESSSMSVCLFFCTPLILSFPNLSEGIVDLEVGTDKGSSDLQYSPGFLLGRGGPTVTYTGRFAFDAPPSGGSSWCSDNNIVSLVSAGILGVAPAPNVVATPTSVAGGSLEGAPSELEQVYGTPLPVYCGDLYQDQVCFPQSPSANGTTSTSAPLPFPGVEYDASVKPSPDGSLYSVVQDYSLLQGEMGTLEQKPFQAVNPPPITPLETIRAFKDKQGATGGPRPPLVLKPVRLRKYPICPGKTPVHERPHPCPAEGCDRRFSRSDELTRHLRIHTGHKPFQCRVCLRRFSRSDHLTTHVRTHTGERPFACDFCPRHFARSDERKRHAKVHLKQRDKKLLSTVGVADAVGAACEVVSGGHREGSSTTVAMSNST</sequence>
<evidence type="ECO:0000313" key="18">
    <source>
        <dbReference type="Ensembl" id="ENSSFOP00015007709.2"/>
    </source>
</evidence>
<evidence type="ECO:0000256" key="11">
    <source>
        <dbReference type="ARBA" id="ARBA00023125"/>
    </source>
</evidence>
<keyword evidence="9 16" id="KW-0805">Transcription regulation</keyword>
<organism evidence="18 19">
    <name type="scientific">Scleropages formosus</name>
    <name type="common">Asian bonytongue</name>
    <name type="synonym">Osteoglossum formosum</name>
    <dbReference type="NCBI Taxonomy" id="113540"/>
    <lineage>
        <taxon>Eukaryota</taxon>
        <taxon>Metazoa</taxon>
        <taxon>Chordata</taxon>
        <taxon>Craniata</taxon>
        <taxon>Vertebrata</taxon>
        <taxon>Euteleostomi</taxon>
        <taxon>Actinopterygii</taxon>
        <taxon>Neopterygii</taxon>
        <taxon>Teleostei</taxon>
        <taxon>Osteoglossocephala</taxon>
        <taxon>Osteoglossomorpha</taxon>
        <taxon>Osteoglossiformes</taxon>
        <taxon>Osteoglossidae</taxon>
        <taxon>Scleropages</taxon>
    </lineage>
</organism>
<keyword evidence="11 16" id="KW-0238">DNA-binding</keyword>
<keyword evidence="10" id="KW-0090">Biological rhythms</keyword>
<evidence type="ECO:0000256" key="3">
    <source>
        <dbReference type="ARBA" id="ARBA00005682"/>
    </source>
</evidence>
<dbReference type="SMART" id="SM00355">
    <property type="entry name" value="ZnF_C2H2"/>
    <property type="match status" value="3"/>
</dbReference>
<dbReference type="GO" id="GO:0005634">
    <property type="term" value="C:nucleus"/>
    <property type="evidence" value="ECO:0007669"/>
    <property type="project" value="UniProtKB-SubCell"/>
</dbReference>
<dbReference type="Pfam" id="PF00096">
    <property type="entry name" value="zf-C2H2"/>
    <property type="match status" value="2"/>
</dbReference>
<dbReference type="OrthoDB" id="8197458at2759"/>
<dbReference type="InterPro" id="IPR021849">
    <property type="entry name" value="EGR_N"/>
</dbReference>
<dbReference type="InterPro" id="IPR013087">
    <property type="entry name" value="Znf_C2H2_type"/>
</dbReference>
<dbReference type="AlphaFoldDB" id="A0A8C9R697"/>
<name>A0A8C9R697_SCLFO</name>
<dbReference type="Proteomes" id="UP000694397">
    <property type="component" value="Chromosome 6"/>
</dbReference>
<keyword evidence="14 16" id="KW-0539">Nucleus</keyword>
<proteinExistence type="inferred from homology"/>
<feature type="domain" description="C2H2-type" evidence="17">
    <location>
        <begin position="335"/>
        <end position="362"/>
    </location>
</feature>
<dbReference type="PROSITE" id="PS00028">
    <property type="entry name" value="ZINC_FINGER_C2H2_1"/>
    <property type="match status" value="3"/>
</dbReference>
<keyword evidence="7 15" id="KW-0863">Zinc-finger</keyword>
<evidence type="ECO:0000256" key="12">
    <source>
        <dbReference type="ARBA" id="ARBA00023159"/>
    </source>
</evidence>
<evidence type="ECO:0000256" key="5">
    <source>
        <dbReference type="ARBA" id="ARBA00022723"/>
    </source>
</evidence>
<keyword evidence="5 16" id="KW-0479">Metal-binding</keyword>
<evidence type="ECO:0000256" key="1">
    <source>
        <dbReference type="ARBA" id="ARBA00004123"/>
    </source>
</evidence>
<dbReference type="SUPFAM" id="SSF57667">
    <property type="entry name" value="beta-beta-alpha zinc fingers"/>
    <property type="match status" value="2"/>
</dbReference>
<keyword evidence="8 16" id="KW-0862">Zinc</keyword>
<evidence type="ECO:0000313" key="19">
    <source>
        <dbReference type="Proteomes" id="UP000694397"/>
    </source>
</evidence>
<dbReference type="FunFam" id="3.30.160.60:FF:000092">
    <property type="entry name" value="Early growth response protein 3"/>
    <property type="match status" value="1"/>
</dbReference>
<dbReference type="PROSITE" id="PS50157">
    <property type="entry name" value="ZINC_FINGER_C2H2_2"/>
    <property type="match status" value="3"/>
</dbReference>
<evidence type="ECO:0000256" key="7">
    <source>
        <dbReference type="ARBA" id="ARBA00022771"/>
    </source>
</evidence>
<protein>
    <submittedName>
        <fullName evidence="18">Early growth response 3</fullName>
    </submittedName>
</protein>
<evidence type="ECO:0000259" key="17">
    <source>
        <dbReference type="PROSITE" id="PS50157"/>
    </source>
</evidence>
<comment type="similarity">
    <text evidence="3 16">Belongs to the EGR C2H2-type zinc-finger protein family.</text>
</comment>
<dbReference type="Gene3D" id="3.30.160.60">
    <property type="entry name" value="Classic Zinc Finger"/>
    <property type="match status" value="3"/>
</dbReference>
<reference evidence="18" key="2">
    <citation type="submission" date="2025-08" db="UniProtKB">
        <authorList>
            <consortium name="Ensembl"/>
        </authorList>
    </citation>
    <scope>IDENTIFICATION</scope>
</reference>
<evidence type="ECO:0000256" key="15">
    <source>
        <dbReference type="PROSITE-ProRule" id="PRU00042"/>
    </source>
</evidence>
<evidence type="ECO:0000256" key="9">
    <source>
        <dbReference type="ARBA" id="ARBA00023015"/>
    </source>
</evidence>
<dbReference type="InterPro" id="IPR036236">
    <property type="entry name" value="Znf_C2H2_sf"/>
</dbReference>
<evidence type="ECO:0000256" key="13">
    <source>
        <dbReference type="ARBA" id="ARBA00023163"/>
    </source>
</evidence>
<dbReference type="GO" id="GO:0005737">
    <property type="term" value="C:cytoplasm"/>
    <property type="evidence" value="ECO:0007669"/>
    <property type="project" value="UniProtKB-SubCell"/>
</dbReference>
<feature type="domain" description="C2H2-type" evidence="17">
    <location>
        <begin position="277"/>
        <end position="306"/>
    </location>
</feature>
<dbReference type="GO" id="GO:0008270">
    <property type="term" value="F:zinc ion binding"/>
    <property type="evidence" value="ECO:0007669"/>
    <property type="project" value="UniProtKB-KW"/>
</dbReference>
<evidence type="ECO:0000256" key="8">
    <source>
        <dbReference type="ARBA" id="ARBA00022833"/>
    </source>
</evidence>
<dbReference type="GeneTree" id="ENSGT00940000160355"/>
<gene>
    <name evidence="18" type="primary">EGR3</name>
</gene>
<keyword evidence="12" id="KW-0010">Activator</keyword>
<dbReference type="Pfam" id="PF11928">
    <property type="entry name" value="DUF3446"/>
    <property type="match status" value="1"/>
</dbReference>
<dbReference type="GO" id="GO:0048511">
    <property type="term" value="P:rhythmic process"/>
    <property type="evidence" value="ECO:0007669"/>
    <property type="project" value="UniProtKB-KW"/>
</dbReference>
<dbReference type="GO" id="GO:0000978">
    <property type="term" value="F:RNA polymerase II cis-regulatory region sequence-specific DNA binding"/>
    <property type="evidence" value="ECO:0007669"/>
    <property type="project" value="TreeGrafter"/>
</dbReference>
<accession>A0A8C9R697</accession>
<keyword evidence="19" id="KW-1185">Reference proteome</keyword>
<evidence type="ECO:0000256" key="6">
    <source>
        <dbReference type="ARBA" id="ARBA00022737"/>
    </source>
</evidence>
<evidence type="ECO:0000256" key="16">
    <source>
        <dbReference type="RuleBase" id="RU363046"/>
    </source>
</evidence>
<evidence type="ECO:0000256" key="2">
    <source>
        <dbReference type="ARBA" id="ARBA00004496"/>
    </source>
</evidence>
<reference evidence="18 19" key="1">
    <citation type="submission" date="2019-04" db="EMBL/GenBank/DDBJ databases">
        <authorList>
            <consortium name="Wellcome Sanger Institute Data Sharing"/>
        </authorList>
    </citation>
    <scope>NUCLEOTIDE SEQUENCE [LARGE SCALE GENOMIC DNA]</scope>
</reference>
<keyword evidence="4" id="KW-0963">Cytoplasm</keyword>
<dbReference type="GO" id="GO:0000981">
    <property type="term" value="F:DNA-binding transcription factor activity, RNA polymerase II-specific"/>
    <property type="evidence" value="ECO:0007669"/>
    <property type="project" value="TreeGrafter"/>
</dbReference>
<keyword evidence="13 16" id="KW-0804">Transcription</keyword>
<reference evidence="18" key="3">
    <citation type="submission" date="2025-09" db="UniProtKB">
        <authorList>
            <consortium name="Ensembl"/>
        </authorList>
    </citation>
    <scope>IDENTIFICATION</scope>
</reference>
<evidence type="ECO:0000256" key="14">
    <source>
        <dbReference type="ARBA" id="ARBA00023242"/>
    </source>
</evidence>
<dbReference type="PANTHER" id="PTHR23235:SF42">
    <property type="entry name" value="EARLY GROWTH RESPONSE PROTEIN 1"/>
    <property type="match status" value="1"/>
</dbReference>
<keyword evidence="6" id="KW-0677">Repeat</keyword>